<name>A0AAV4EWM5_9GAST</name>
<dbReference type="Proteomes" id="UP000762676">
    <property type="component" value="Unassembled WGS sequence"/>
</dbReference>
<organism evidence="2 3">
    <name type="scientific">Elysia marginata</name>
    <dbReference type="NCBI Taxonomy" id="1093978"/>
    <lineage>
        <taxon>Eukaryota</taxon>
        <taxon>Metazoa</taxon>
        <taxon>Spiralia</taxon>
        <taxon>Lophotrochozoa</taxon>
        <taxon>Mollusca</taxon>
        <taxon>Gastropoda</taxon>
        <taxon>Heterobranchia</taxon>
        <taxon>Euthyneura</taxon>
        <taxon>Panpulmonata</taxon>
        <taxon>Sacoglossa</taxon>
        <taxon>Placobranchoidea</taxon>
        <taxon>Plakobranchidae</taxon>
        <taxon>Elysia</taxon>
    </lineage>
</organism>
<dbReference type="EMBL" id="BMAT01000387">
    <property type="protein sequence ID" value="GFR65459.1"/>
    <property type="molecule type" value="Genomic_DNA"/>
</dbReference>
<evidence type="ECO:0000256" key="1">
    <source>
        <dbReference type="SAM" id="MobiDB-lite"/>
    </source>
</evidence>
<protein>
    <submittedName>
        <fullName evidence="2">Uncharacterized protein</fullName>
    </submittedName>
</protein>
<feature type="compositionally biased region" description="Acidic residues" evidence="1">
    <location>
        <begin position="81"/>
        <end position="109"/>
    </location>
</feature>
<reference evidence="2 3" key="1">
    <citation type="journal article" date="2021" name="Elife">
        <title>Chloroplast acquisition without the gene transfer in kleptoplastic sea slugs, Plakobranchus ocellatus.</title>
        <authorList>
            <person name="Maeda T."/>
            <person name="Takahashi S."/>
            <person name="Yoshida T."/>
            <person name="Shimamura S."/>
            <person name="Takaki Y."/>
            <person name="Nagai Y."/>
            <person name="Toyoda A."/>
            <person name="Suzuki Y."/>
            <person name="Arimoto A."/>
            <person name="Ishii H."/>
            <person name="Satoh N."/>
            <person name="Nishiyama T."/>
            <person name="Hasebe M."/>
            <person name="Maruyama T."/>
            <person name="Minagawa J."/>
            <person name="Obokata J."/>
            <person name="Shigenobu S."/>
        </authorList>
    </citation>
    <scope>NUCLEOTIDE SEQUENCE [LARGE SCALE GENOMIC DNA]</scope>
</reference>
<sequence length="109" mass="12233">MREFFKLQIIKSFYKRLSRIAEASGNPSSQRAAILSFFRETEQPRAHLPPLSTGDPLQGQRTPVAQSGLKRRSIPILGDKGDDENDGDEDEDDDDDDNDEDDDVQQVAV</sequence>
<proteinExistence type="predicted"/>
<gene>
    <name evidence="2" type="ORF">ElyMa_000204100</name>
</gene>
<accession>A0AAV4EWM5</accession>
<feature type="region of interest" description="Disordered" evidence="1">
    <location>
        <begin position="40"/>
        <end position="109"/>
    </location>
</feature>
<dbReference type="AlphaFoldDB" id="A0AAV4EWM5"/>
<evidence type="ECO:0000313" key="2">
    <source>
        <dbReference type="EMBL" id="GFR65459.1"/>
    </source>
</evidence>
<keyword evidence="3" id="KW-1185">Reference proteome</keyword>
<evidence type="ECO:0000313" key="3">
    <source>
        <dbReference type="Proteomes" id="UP000762676"/>
    </source>
</evidence>
<comment type="caution">
    <text evidence="2">The sequence shown here is derived from an EMBL/GenBank/DDBJ whole genome shotgun (WGS) entry which is preliminary data.</text>
</comment>